<evidence type="ECO:0000313" key="1">
    <source>
        <dbReference type="EMBL" id="RMH96370.1"/>
    </source>
</evidence>
<protein>
    <recommendedName>
        <fullName evidence="3">Phage protein</fullName>
    </recommendedName>
</protein>
<dbReference type="GeneID" id="84611368"/>
<evidence type="ECO:0000313" key="2">
    <source>
        <dbReference type="Proteomes" id="UP000269134"/>
    </source>
</evidence>
<evidence type="ECO:0008006" key="3">
    <source>
        <dbReference type="Google" id="ProtNLM"/>
    </source>
</evidence>
<name>A0ABX9USR9_9GAMM</name>
<dbReference type="Proteomes" id="UP000269134">
    <property type="component" value="Unassembled WGS sequence"/>
</dbReference>
<reference evidence="1 2" key="1">
    <citation type="submission" date="2018-10" db="EMBL/GenBank/DDBJ databases">
        <title>Pseudomonas sp. GL14 genome.</title>
        <authorList>
            <person name="Peng J."/>
            <person name="Liu Z.-P."/>
        </authorList>
    </citation>
    <scope>NUCLEOTIDE SEQUENCE [LARGE SCALE GENOMIC DNA]</scope>
    <source>
        <strain evidence="1 2">GL14</strain>
    </source>
</reference>
<dbReference type="RefSeq" id="WP_122079171.1">
    <property type="nucleotide sequence ID" value="NZ_RFFL01000030.1"/>
</dbReference>
<dbReference type="EMBL" id="RFFL01000030">
    <property type="protein sequence ID" value="RMH96370.1"/>
    <property type="molecule type" value="Genomic_DNA"/>
</dbReference>
<keyword evidence="2" id="KW-1185">Reference proteome</keyword>
<accession>A0ABX9USR9</accession>
<sequence length="232" mass="25842">MRLISAREAWSAAYYERWDSISSCMAEQATLGIVEGGGFITKEIEEIGEDGKPFTWKQHIYCPPVKQDRGGRGSSAAKAADQALAGCIQRAVGTLSPGLRAFGHHMYSPIATMDDMEMAEELVWEWFEARRIYHGMRMTASKRERAYYASKLCLHRYRRIHQGGMSAGIDPTPDPESFRKALDDVYGVPLESAAWGRDWQPVIEMMMAVCSDIDRAALVPVSAVLGEMKDAA</sequence>
<comment type="caution">
    <text evidence="1">The sequence shown here is derived from an EMBL/GenBank/DDBJ whole genome shotgun (WGS) entry which is preliminary data.</text>
</comment>
<proteinExistence type="predicted"/>
<gene>
    <name evidence="1" type="ORF">EA795_20265</name>
</gene>
<organism evidence="1 2">
    <name type="scientific">Stutzerimonas nitrititolerans</name>
    <dbReference type="NCBI Taxonomy" id="2482751"/>
    <lineage>
        <taxon>Bacteria</taxon>
        <taxon>Pseudomonadati</taxon>
        <taxon>Pseudomonadota</taxon>
        <taxon>Gammaproteobacteria</taxon>
        <taxon>Pseudomonadales</taxon>
        <taxon>Pseudomonadaceae</taxon>
        <taxon>Stutzerimonas</taxon>
    </lineage>
</organism>